<dbReference type="PANTHER" id="PTHR42904:SF6">
    <property type="entry name" value="NAD-CAPPED RNA HYDROLASE NUDT12"/>
    <property type="match status" value="1"/>
</dbReference>
<dbReference type="GO" id="GO:0005829">
    <property type="term" value="C:cytosol"/>
    <property type="evidence" value="ECO:0007669"/>
    <property type="project" value="TreeGrafter"/>
</dbReference>
<reference evidence="5 6" key="2">
    <citation type="journal article" date="2021" name="Curr. Genet.">
        <title>Genetic response to nitrogen starvation in the aggressive Eucalyptus foliar pathogen Teratosphaeria destructans.</title>
        <authorList>
            <person name="Havenga M."/>
            <person name="Wingfield B.D."/>
            <person name="Wingfield M.J."/>
            <person name="Dreyer L.L."/>
            <person name="Roets F."/>
            <person name="Aylward J."/>
        </authorList>
    </citation>
    <scope>NUCLEOTIDE SEQUENCE [LARGE SCALE GENOMIC DNA]</scope>
    <source>
        <strain evidence="5">CMW44962</strain>
    </source>
</reference>
<sequence>MPPPPAPPPPVEDHDAMLSRKFGREVANYFSGSPLNRLGFLRADRVFLAQALRHPSTAFLLCHHLQPLVREGASDRLAFVTYDDVRAVVGDDPYADTEEAAVAQYDSARYVPQMIFLGVDEREAARGLSYQGKGNNVYRGVPYFAVDVTPRSSIKDAAESLIATLKARGLTFAQGRVMDIHASDAAIYAEARQLLDWNLRNPFCAPAANPPSPSTPASNAPQKNKIGPATGYHRRVQPRRSHRAPQLHTTPR</sequence>
<dbReference type="GO" id="GO:0035529">
    <property type="term" value="F:NADH pyrophosphatase activity"/>
    <property type="evidence" value="ECO:0007669"/>
    <property type="project" value="TreeGrafter"/>
</dbReference>
<dbReference type="Pfam" id="PF09296">
    <property type="entry name" value="NUDIX-like"/>
    <property type="match status" value="1"/>
</dbReference>
<evidence type="ECO:0000256" key="3">
    <source>
        <dbReference type="SAM" id="MobiDB-lite"/>
    </source>
</evidence>
<evidence type="ECO:0000313" key="6">
    <source>
        <dbReference type="Proteomes" id="UP001138500"/>
    </source>
</evidence>
<dbReference type="PANTHER" id="PTHR42904">
    <property type="entry name" value="NUDIX HYDROLASE, NUDC SUBFAMILY"/>
    <property type="match status" value="1"/>
</dbReference>
<dbReference type="GO" id="GO:0005777">
    <property type="term" value="C:peroxisome"/>
    <property type="evidence" value="ECO:0007669"/>
    <property type="project" value="TreeGrafter"/>
</dbReference>
<dbReference type="GO" id="GO:0019677">
    <property type="term" value="P:NAD+ catabolic process"/>
    <property type="evidence" value="ECO:0007669"/>
    <property type="project" value="TreeGrafter"/>
</dbReference>
<dbReference type="Proteomes" id="UP001138500">
    <property type="component" value="Unassembled WGS sequence"/>
</dbReference>
<accession>A0A9W7VXP7</accession>
<feature type="domain" description="NADH pyrophosphatase-like N-terminal" evidence="4">
    <location>
        <begin position="57"/>
        <end position="197"/>
    </location>
</feature>
<evidence type="ECO:0000256" key="2">
    <source>
        <dbReference type="ARBA" id="ARBA00022801"/>
    </source>
</evidence>
<dbReference type="GO" id="GO:0006742">
    <property type="term" value="P:NADP+ catabolic process"/>
    <property type="evidence" value="ECO:0007669"/>
    <property type="project" value="TreeGrafter"/>
</dbReference>
<keyword evidence="6" id="KW-1185">Reference proteome</keyword>
<dbReference type="InterPro" id="IPR015375">
    <property type="entry name" value="NADH_PPase-like_N"/>
</dbReference>
<comment type="caution">
    <text evidence="5">The sequence shown here is derived from an EMBL/GenBank/DDBJ whole genome shotgun (WGS) entry which is preliminary data.</text>
</comment>
<gene>
    <name evidence="5" type="ORF">Tdes44962_MAKER06151</name>
</gene>
<dbReference type="InterPro" id="IPR050241">
    <property type="entry name" value="NAD-cap_RNA_hydrolase_NudC"/>
</dbReference>
<dbReference type="OrthoDB" id="10249612at2759"/>
<dbReference type="AlphaFoldDB" id="A0A9W7VXP7"/>
<keyword evidence="2" id="KW-0378">Hydrolase</keyword>
<evidence type="ECO:0000313" key="5">
    <source>
        <dbReference type="EMBL" id="KAH9809292.1"/>
    </source>
</evidence>
<dbReference type="EMBL" id="RIBY02002567">
    <property type="protein sequence ID" value="KAH9809292.1"/>
    <property type="molecule type" value="Genomic_DNA"/>
</dbReference>
<organism evidence="5 6">
    <name type="scientific">Teratosphaeria destructans</name>
    <dbReference type="NCBI Taxonomy" id="418781"/>
    <lineage>
        <taxon>Eukaryota</taxon>
        <taxon>Fungi</taxon>
        <taxon>Dikarya</taxon>
        <taxon>Ascomycota</taxon>
        <taxon>Pezizomycotina</taxon>
        <taxon>Dothideomycetes</taxon>
        <taxon>Dothideomycetidae</taxon>
        <taxon>Mycosphaerellales</taxon>
        <taxon>Teratosphaeriaceae</taxon>
        <taxon>Teratosphaeria</taxon>
    </lineage>
</organism>
<feature type="compositionally biased region" description="Basic residues" evidence="3">
    <location>
        <begin position="232"/>
        <end position="252"/>
    </location>
</feature>
<protein>
    <submittedName>
        <fullName evidence="5">NADH pyrophosphatase</fullName>
    </submittedName>
</protein>
<feature type="region of interest" description="Disordered" evidence="3">
    <location>
        <begin position="206"/>
        <end position="252"/>
    </location>
</feature>
<reference evidence="5 6" key="1">
    <citation type="journal article" date="2018" name="IMA Fungus">
        <title>IMA Genome-F 10: Nine draft genome sequences of Claviceps purpurea s.lat., including C. arundinis, C. humidiphila, and C. cf. spartinae, pseudomolecules for the pitch canker pathogen Fusarium circinatum, draft genome of Davidsoniella eucalypti, Grosmannia galeiformis, Quambalaria eucalypti, and Teratosphaeria destructans.</title>
        <authorList>
            <person name="Wingfield B.D."/>
            <person name="Liu M."/>
            <person name="Nguyen H.D."/>
            <person name="Lane F.A."/>
            <person name="Morgan S.W."/>
            <person name="De Vos L."/>
            <person name="Wilken P.M."/>
            <person name="Duong T.A."/>
            <person name="Aylward J."/>
            <person name="Coetzee M.P."/>
            <person name="Dadej K."/>
            <person name="De Beer Z.W."/>
            <person name="Findlay W."/>
            <person name="Havenga M."/>
            <person name="Kolarik M."/>
            <person name="Menzies J.G."/>
            <person name="Naidoo K."/>
            <person name="Pochopski O."/>
            <person name="Shoukouhi P."/>
            <person name="Santana Q.C."/>
            <person name="Seifert K.A."/>
            <person name="Soal N."/>
            <person name="Steenkamp E.T."/>
            <person name="Tatham C.T."/>
            <person name="van der Nest M.A."/>
            <person name="Wingfield M.J."/>
        </authorList>
    </citation>
    <scope>NUCLEOTIDE SEQUENCE [LARGE SCALE GENOMIC DNA]</scope>
    <source>
        <strain evidence="5">CMW44962</strain>
    </source>
</reference>
<feature type="non-terminal residue" evidence="5">
    <location>
        <position position="1"/>
    </location>
</feature>
<comment type="cofactor">
    <cofactor evidence="1">
        <name>Mg(2+)</name>
        <dbReference type="ChEBI" id="CHEBI:18420"/>
    </cofactor>
</comment>
<proteinExistence type="predicted"/>
<evidence type="ECO:0000259" key="4">
    <source>
        <dbReference type="Pfam" id="PF09296"/>
    </source>
</evidence>
<name>A0A9W7VXP7_9PEZI</name>
<evidence type="ECO:0000256" key="1">
    <source>
        <dbReference type="ARBA" id="ARBA00001946"/>
    </source>
</evidence>